<evidence type="ECO:0000313" key="9">
    <source>
        <dbReference type="Proteomes" id="UP001360560"/>
    </source>
</evidence>
<protein>
    <submittedName>
        <fullName evidence="8">Uncharacterized protein</fullName>
    </submittedName>
</protein>
<reference evidence="8 9" key="1">
    <citation type="journal article" date="2023" name="Elife">
        <title>Identification of key yeast species and microbe-microbe interactions impacting larval growth of Drosophila in the wild.</title>
        <authorList>
            <person name="Mure A."/>
            <person name="Sugiura Y."/>
            <person name="Maeda R."/>
            <person name="Honda K."/>
            <person name="Sakurai N."/>
            <person name="Takahashi Y."/>
            <person name="Watada M."/>
            <person name="Katoh T."/>
            <person name="Gotoh A."/>
            <person name="Gotoh Y."/>
            <person name="Taniguchi I."/>
            <person name="Nakamura K."/>
            <person name="Hayashi T."/>
            <person name="Katayama T."/>
            <person name="Uemura T."/>
            <person name="Hattori Y."/>
        </authorList>
    </citation>
    <scope>NUCLEOTIDE SEQUENCE [LARGE SCALE GENOMIC DNA]</scope>
    <source>
        <strain evidence="8 9">SC-9</strain>
    </source>
</reference>
<dbReference type="EMBL" id="BTFZ01000002">
    <property type="protein sequence ID" value="GMM33750.1"/>
    <property type="molecule type" value="Genomic_DNA"/>
</dbReference>
<dbReference type="Pfam" id="PF01496">
    <property type="entry name" value="V_ATPase_I"/>
    <property type="match status" value="1"/>
</dbReference>
<keyword evidence="9" id="KW-1185">Reference proteome</keyword>
<dbReference type="InterPro" id="IPR002490">
    <property type="entry name" value="V-ATPase_116kDa_su"/>
</dbReference>
<dbReference type="GO" id="GO:0046961">
    <property type="term" value="F:proton-transporting ATPase activity, rotational mechanism"/>
    <property type="evidence" value="ECO:0007669"/>
    <property type="project" value="InterPro"/>
</dbReference>
<proteinExistence type="inferred from homology"/>
<evidence type="ECO:0000256" key="3">
    <source>
        <dbReference type="ARBA" id="ARBA00022448"/>
    </source>
</evidence>
<evidence type="ECO:0000313" key="8">
    <source>
        <dbReference type="EMBL" id="GMM33750.1"/>
    </source>
</evidence>
<evidence type="ECO:0000256" key="4">
    <source>
        <dbReference type="ARBA" id="ARBA00022692"/>
    </source>
</evidence>
<dbReference type="RefSeq" id="XP_064850750.1">
    <property type="nucleotide sequence ID" value="XM_064994678.1"/>
</dbReference>
<comment type="subcellular location">
    <subcellularLocation>
        <location evidence="1">Membrane</location>
        <topology evidence="1">Multi-pass membrane protein</topology>
    </subcellularLocation>
</comment>
<organism evidence="8 9">
    <name type="scientific">Saccharomycopsis crataegensis</name>
    <dbReference type="NCBI Taxonomy" id="43959"/>
    <lineage>
        <taxon>Eukaryota</taxon>
        <taxon>Fungi</taxon>
        <taxon>Dikarya</taxon>
        <taxon>Ascomycota</taxon>
        <taxon>Saccharomycotina</taxon>
        <taxon>Saccharomycetes</taxon>
        <taxon>Saccharomycopsidaceae</taxon>
        <taxon>Saccharomycopsis</taxon>
    </lineage>
</organism>
<dbReference type="AlphaFoldDB" id="A0AAV5QH20"/>
<gene>
    <name evidence="8" type="ORF">DASC09_010750</name>
</gene>
<comment type="caution">
    <text evidence="8">The sequence shown here is derived from an EMBL/GenBank/DDBJ whole genome shotgun (WGS) entry which is preliminary data.</text>
</comment>
<evidence type="ECO:0000256" key="5">
    <source>
        <dbReference type="ARBA" id="ARBA00022989"/>
    </source>
</evidence>
<dbReference type="Proteomes" id="UP001360560">
    <property type="component" value="Unassembled WGS sequence"/>
</dbReference>
<keyword evidence="4" id="KW-0812">Transmembrane</keyword>
<evidence type="ECO:0000256" key="6">
    <source>
        <dbReference type="ARBA" id="ARBA00023065"/>
    </source>
</evidence>
<name>A0AAV5QH20_9ASCO</name>
<evidence type="ECO:0000256" key="2">
    <source>
        <dbReference type="ARBA" id="ARBA00009904"/>
    </source>
</evidence>
<sequence length="104" mass="11992">MILFTYMLSIVNFIHFDSVTDIFGKFFPARFTFSRIIYKWYVDWIDFEQPAPSLSNAMVSMSVISTFLSPVTVDYEPYSEKASLQVGLAGLLLLKPLYLKCQID</sequence>
<evidence type="ECO:0000256" key="1">
    <source>
        <dbReference type="ARBA" id="ARBA00004141"/>
    </source>
</evidence>
<keyword evidence="6" id="KW-0406">Ion transport</keyword>
<dbReference type="GO" id="GO:0033179">
    <property type="term" value="C:proton-transporting V-type ATPase, V0 domain"/>
    <property type="evidence" value="ECO:0007669"/>
    <property type="project" value="InterPro"/>
</dbReference>
<dbReference type="GeneID" id="90071729"/>
<comment type="similarity">
    <text evidence="2">Belongs to the V-ATPase 116 kDa subunit family.</text>
</comment>
<keyword evidence="7" id="KW-0472">Membrane</keyword>
<accession>A0AAV5QH20</accession>
<keyword evidence="5" id="KW-1133">Transmembrane helix</keyword>
<keyword evidence="3" id="KW-0813">Transport</keyword>
<evidence type="ECO:0000256" key="7">
    <source>
        <dbReference type="ARBA" id="ARBA00023136"/>
    </source>
</evidence>